<evidence type="ECO:0000256" key="1">
    <source>
        <dbReference type="SAM" id="Coils"/>
    </source>
</evidence>
<feature type="coiled-coil region" evidence="1">
    <location>
        <begin position="216"/>
        <end position="246"/>
    </location>
</feature>
<comment type="caution">
    <text evidence="2">The sequence shown here is derived from an EMBL/GenBank/DDBJ whole genome shotgun (WGS) entry which is preliminary data.</text>
</comment>
<dbReference type="AlphaFoldDB" id="A0AAW0BY67"/>
<sequence length="685" mass="75174">MSTDKVFVAFSPGSKLGSLQSFAPKVIDVRSAFNELAVFPHLESMKIGNSELSEDDQNLLKLVNDGIARFNNLTLINLGLARNVSTYNDTFSALIDMFDVKTLVATMQPVAKENAEHASTQFEHNKKFLKEFSEYVDTVNARIADMDNEIGGLDQQIAESSQKLASQNIVETLWKILKDVYKLATEASSSKAQIATLLNVTLADVAGTFGNLFQERERLEKVLKGLRALRDQLQKLKAKFTKLSKGLTPVLDDSTSLLDVWGDVHDRMTPLASDTSMVAPATSTALKDAWSKLAKAASDYVAAISSSGRTVAPSQESFSTVTRIPITKEEIVMAEWALQQPPSYSLTASYEAPPAYSISSSDEEVVKKVLNPPNDAKAQLDKLADNTGKIIDQFDQLLQQPFVEQLTCTDPQDPEGKKKTSIYAMTTYYRSQYLQLQLDTLPVARNLKSYAETQKALLPFVKVGKDVGPSDVDIKTFIDTNQPLVQGFKKEAATLADRHTKLKQSWDLAINAVQKSIKECNENIDKWQKSVDDMTEEKKKSILYAALLGAGALLAFAAAAFLPGGMLAALGIAGTLGKLTIDQIIKANKLSQAINELKSAIENAKQTRTKLENLLPFLLGIAQSLSDVTKIWNDIAQSLNTLDAFYKVLGGPTGPVILDKLRPTIIKNWDDVSKSCTAYINRVSK</sequence>
<keyword evidence="1" id="KW-0175">Coiled coil</keyword>
<feature type="coiled-coil region" evidence="1">
    <location>
        <begin position="587"/>
        <end position="614"/>
    </location>
</feature>
<keyword evidence="3" id="KW-1185">Reference proteome</keyword>
<reference evidence="2 3" key="1">
    <citation type="submission" date="2024-01" db="EMBL/GenBank/DDBJ databases">
        <title>A draft genome for a cacao thread blight-causing isolate of Paramarasmius palmivorus.</title>
        <authorList>
            <person name="Baruah I.K."/>
            <person name="Bukari Y."/>
            <person name="Amoako-Attah I."/>
            <person name="Meinhardt L.W."/>
            <person name="Bailey B.A."/>
            <person name="Cohen S.P."/>
        </authorList>
    </citation>
    <scope>NUCLEOTIDE SEQUENCE [LARGE SCALE GENOMIC DNA]</scope>
    <source>
        <strain evidence="2 3">GH-12</strain>
    </source>
</reference>
<evidence type="ECO:0000313" key="2">
    <source>
        <dbReference type="EMBL" id="KAK7031104.1"/>
    </source>
</evidence>
<name>A0AAW0BY67_9AGAR</name>
<dbReference type="Gene3D" id="1.20.1170.10">
    <property type="match status" value="2"/>
</dbReference>
<evidence type="ECO:0000313" key="3">
    <source>
        <dbReference type="Proteomes" id="UP001383192"/>
    </source>
</evidence>
<accession>A0AAW0BY67</accession>
<dbReference type="Proteomes" id="UP001383192">
    <property type="component" value="Unassembled WGS sequence"/>
</dbReference>
<organism evidence="2 3">
    <name type="scientific">Paramarasmius palmivorus</name>
    <dbReference type="NCBI Taxonomy" id="297713"/>
    <lineage>
        <taxon>Eukaryota</taxon>
        <taxon>Fungi</taxon>
        <taxon>Dikarya</taxon>
        <taxon>Basidiomycota</taxon>
        <taxon>Agaricomycotina</taxon>
        <taxon>Agaricomycetes</taxon>
        <taxon>Agaricomycetidae</taxon>
        <taxon>Agaricales</taxon>
        <taxon>Marasmiineae</taxon>
        <taxon>Marasmiaceae</taxon>
        <taxon>Paramarasmius</taxon>
    </lineage>
</organism>
<dbReference type="EMBL" id="JAYKXP010000071">
    <property type="protein sequence ID" value="KAK7031104.1"/>
    <property type="molecule type" value="Genomic_DNA"/>
</dbReference>
<dbReference type="SUPFAM" id="SSF58100">
    <property type="entry name" value="Bacterial hemolysins"/>
    <property type="match status" value="2"/>
</dbReference>
<protein>
    <submittedName>
        <fullName evidence="2">Uncharacterized protein</fullName>
    </submittedName>
</protein>
<proteinExistence type="predicted"/>
<gene>
    <name evidence="2" type="ORF">VNI00_013709</name>
</gene>
<feature type="coiled-coil region" evidence="1">
    <location>
        <begin position="510"/>
        <end position="537"/>
    </location>
</feature>